<name>A0A937X8K9_9BACT</name>
<sequence length="93" mass="10676">MIGEFIAQGSPATARRWIERLRARARQATQMPESGRIVPEFGRDDLREFIIRSYRLVYRIFSDRIEVLTVFEGHRLIPIERPPEGNGPGGKAP</sequence>
<dbReference type="Pfam" id="PF05016">
    <property type="entry name" value="ParE_toxin"/>
    <property type="match status" value="1"/>
</dbReference>
<dbReference type="InterPro" id="IPR051803">
    <property type="entry name" value="TA_system_RelE-like_toxin"/>
</dbReference>
<protein>
    <submittedName>
        <fullName evidence="3">Type II toxin-antitoxin system RelE/ParE family toxin</fullName>
    </submittedName>
</protein>
<dbReference type="InterPro" id="IPR007712">
    <property type="entry name" value="RelE/ParE_toxin"/>
</dbReference>
<reference evidence="3 4" key="1">
    <citation type="submission" date="2019-03" db="EMBL/GenBank/DDBJ databases">
        <title>Lake Tanganyika Metagenome-Assembled Genomes (MAGs).</title>
        <authorList>
            <person name="Tran P."/>
        </authorList>
    </citation>
    <scope>NUCLEOTIDE SEQUENCE [LARGE SCALE GENOMIC DNA]</scope>
    <source>
        <strain evidence="3">K_DeepCast_65m_m2_236</strain>
    </source>
</reference>
<evidence type="ECO:0000313" key="4">
    <source>
        <dbReference type="Proteomes" id="UP000703893"/>
    </source>
</evidence>
<dbReference type="Gene3D" id="3.30.2310.20">
    <property type="entry name" value="RelE-like"/>
    <property type="match status" value="1"/>
</dbReference>
<dbReference type="InterPro" id="IPR035093">
    <property type="entry name" value="RelE/ParE_toxin_dom_sf"/>
</dbReference>
<evidence type="ECO:0000256" key="2">
    <source>
        <dbReference type="ARBA" id="ARBA00022649"/>
    </source>
</evidence>
<comment type="caution">
    <text evidence="3">The sequence shown here is derived from an EMBL/GenBank/DDBJ whole genome shotgun (WGS) entry which is preliminary data.</text>
</comment>
<evidence type="ECO:0000313" key="3">
    <source>
        <dbReference type="EMBL" id="MBM3275596.1"/>
    </source>
</evidence>
<accession>A0A937X8K9</accession>
<keyword evidence="2" id="KW-1277">Toxin-antitoxin system</keyword>
<organism evidence="3 4">
    <name type="scientific">Candidatus Tanganyikabacteria bacterium</name>
    <dbReference type="NCBI Taxonomy" id="2961651"/>
    <lineage>
        <taxon>Bacteria</taxon>
        <taxon>Bacillati</taxon>
        <taxon>Candidatus Sericytochromatia</taxon>
        <taxon>Candidatus Tanganyikabacteria</taxon>
    </lineage>
</organism>
<dbReference type="AlphaFoldDB" id="A0A937X8K9"/>
<comment type="similarity">
    <text evidence="1">Belongs to the RelE toxin family.</text>
</comment>
<dbReference type="EMBL" id="VGJX01000644">
    <property type="protein sequence ID" value="MBM3275596.1"/>
    <property type="molecule type" value="Genomic_DNA"/>
</dbReference>
<gene>
    <name evidence="3" type="ORF">FJZ00_10605</name>
</gene>
<evidence type="ECO:0000256" key="1">
    <source>
        <dbReference type="ARBA" id="ARBA00006226"/>
    </source>
</evidence>
<dbReference type="PANTHER" id="PTHR33755">
    <property type="entry name" value="TOXIN PARE1-RELATED"/>
    <property type="match status" value="1"/>
</dbReference>
<dbReference type="PANTHER" id="PTHR33755:SF5">
    <property type="entry name" value="TYPE II TOXIN-ANTITOXIN SYSTEM RELE_PARE FAMILY TOXIN"/>
    <property type="match status" value="1"/>
</dbReference>
<dbReference type="Proteomes" id="UP000703893">
    <property type="component" value="Unassembled WGS sequence"/>
</dbReference>
<proteinExistence type="inferred from homology"/>